<dbReference type="InterPro" id="IPR044162">
    <property type="entry name" value="PHOS32/34"/>
</dbReference>
<comment type="caution">
    <text evidence="2">The sequence shown here is derived from an EMBL/GenBank/DDBJ whole genome shotgun (WGS) entry which is preliminary data.</text>
</comment>
<evidence type="ECO:0000259" key="1">
    <source>
        <dbReference type="Pfam" id="PF00582"/>
    </source>
</evidence>
<dbReference type="InterPro" id="IPR014729">
    <property type="entry name" value="Rossmann-like_a/b/a_fold"/>
</dbReference>
<dbReference type="PANTHER" id="PTHR31966">
    <property type="entry name" value="OS01G0783500 PROTEIN"/>
    <property type="match status" value="1"/>
</dbReference>
<dbReference type="Gene3D" id="3.40.50.620">
    <property type="entry name" value="HUPs"/>
    <property type="match status" value="1"/>
</dbReference>
<gene>
    <name evidence="2" type="ORF">COCNU_14G006880</name>
</gene>
<dbReference type="EMBL" id="CM017885">
    <property type="protein sequence ID" value="KAG1368220.1"/>
    <property type="molecule type" value="Genomic_DNA"/>
</dbReference>
<keyword evidence="3" id="KW-1185">Reference proteome</keyword>
<dbReference type="InterPro" id="IPR006015">
    <property type="entry name" value="Universal_stress_UspA"/>
</dbReference>
<dbReference type="InterPro" id="IPR006016">
    <property type="entry name" value="UspA"/>
</dbReference>
<dbReference type="SUPFAM" id="SSF52402">
    <property type="entry name" value="Adenine nucleotide alpha hydrolases-like"/>
    <property type="match status" value="1"/>
</dbReference>
<protein>
    <submittedName>
        <fullName evidence="2">Universal stress protein PHOS32</fullName>
    </submittedName>
</protein>
<dbReference type="Pfam" id="PF00582">
    <property type="entry name" value="Usp"/>
    <property type="match status" value="1"/>
</dbReference>
<feature type="domain" description="UspA" evidence="1">
    <location>
        <begin position="50"/>
        <end position="211"/>
    </location>
</feature>
<dbReference type="OrthoDB" id="843225at2759"/>
<dbReference type="PRINTS" id="PR01438">
    <property type="entry name" value="UNVRSLSTRESS"/>
</dbReference>
<dbReference type="CDD" id="cd23659">
    <property type="entry name" value="USP_At3g01520-like"/>
    <property type="match status" value="1"/>
</dbReference>
<organism evidence="2 3">
    <name type="scientific">Cocos nucifera</name>
    <name type="common">Coconut palm</name>
    <dbReference type="NCBI Taxonomy" id="13894"/>
    <lineage>
        <taxon>Eukaryota</taxon>
        <taxon>Viridiplantae</taxon>
        <taxon>Streptophyta</taxon>
        <taxon>Embryophyta</taxon>
        <taxon>Tracheophyta</taxon>
        <taxon>Spermatophyta</taxon>
        <taxon>Magnoliopsida</taxon>
        <taxon>Liliopsida</taxon>
        <taxon>Arecaceae</taxon>
        <taxon>Arecoideae</taxon>
        <taxon>Cocoseae</taxon>
        <taxon>Attaleinae</taxon>
        <taxon>Cocos</taxon>
    </lineage>
</organism>
<reference evidence="2" key="2">
    <citation type="submission" date="2019-07" db="EMBL/GenBank/DDBJ databases">
        <authorList>
            <person name="Yang Y."/>
            <person name="Bocs S."/>
            <person name="Baudouin L."/>
        </authorList>
    </citation>
    <scope>NUCLEOTIDE SEQUENCE</scope>
    <source>
        <tissue evidence="2">Spear leaf of Hainan Tall coconut</tissue>
    </source>
</reference>
<evidence type="ECO:0000313" key="3">
    <source>
        <dbReference type="Proteomes" id="UP000797356"/>
    </source>
</evidence>
<dbReference type="Proteomes" id="UP000797356">
    <property type="component" value="Chromosome 14"/>
</dbReference>
<name>A0A8K0IV70_COCNU</name>
<evidence type="ECO:0000313" key="2">
    <source>
        <dbReference type="EMBL" id="KAG1368220.1"/>
    </source>
</evidence>
<dbReference type="PANTHER" id="PTHR31966:SF3">
    <property type="entry name" value="OS05G0501700 PROTEIN"/>
    <property type="match status" value="1"/>
</dbReference>
<proteinExistence type="predicted"/>
<sequence length="312" mass="33694">MIPQQTLPESNRQAAAAAAATAAAQTIQPSSPRYFFSSAAAASPSAGSHRRIAIAVDLSDESAYAVKWAVQNYLRPGDAVILLHVRPTSVLYGADWGSIDLSVSAAAAVAEEADSEESQQKLEDDFDAFTTTKAQDLAQPLVDAQIPFKIHIVKDHDMKERLCLEVERLGLSAVIMGSRGFGASRRTSKGRLGSVSDYCVHHCVCPVVVVRYPDEGSGAGVGTGSVADGGGAVAARGGLEKEAELHTVPEEEQEYHDASDEQKGSGFYHQYICYLISWMDVIFIVDFRQWVIENINLDLNIDFDLFSGLELL</sequence>
<accession>A0A8K0IV70</accession>
<reference evidence="2" key="1">
    <citation type="journal article" date="2017" name="Gigascience">
        <title>The genome draft of coconut (Cocos nucifera).</title>
        <authorList>
            <person name="Xiao Y."/>
            <person name="Xu P."/>
            <person name="Fan H."/>
            <person name="Baudouin L."/>
            <person name="Xia W."/>
            <person name="Bocs S."/>
            <person name="Xu J."/>
            <person name="Li Q."/>
            <person name="Guo A."/>
            <person name="Zhou L."/>
            <person name="Li J."/>
            <person name="Wu Y."/>
            <person name="Ma Z."/>
            <person name="Armero A."/>
            <person name="Issali A.E."/>
            <person name="Liu N."/>
            <person name="Peng M."/>
            <person name="Yang Y."/>
        </authorList>
    </citation>
    <scope>NUCLEOTIDE SEQUENCE</scope>
    <source>
        <tissue evidence="2">Spear leaf of Hainan Tall coconut</tissue>
    </source>
</reference>
<dbReference type="AlphaFoldDB" id="A0A8K0IV70"/>